<protein>
    <recommendedName>
        <fullName evidence="3">6-bladed beta-propeller</fullName>
    </recommendedName>
</protein>
<dbReference type="AlphaFoldDB" id="A0A1I0V611"/>
<sequence>MKTAFRKFKKGRIYSICLFFLSLLIISACSQKRGPEKSDNKFNWINDSELNISNLPVTDSGYVAFDLSKSEIEKSQLSLDKLIDSFHYLELNSAPNHFFGDIDKLLINDTLIFVLDSYITKTVSIYDRETGNELVFLEPKGEGPGEFLEVYDIALDDNGEQLFLYDGRLSKLLAYDFHGRFQHEMKVPIRATQFRHLNDSIYLWYTQGLSNDHISSINQSDISISDSLLMPKSVYSSDKIASDFSDYRSRDYFFQNNRDTYYFPRFENSIYKFSGTKGELQKIAEFNLNDAGLSESDLEGTAIDFTAERRNDGKFFGFGSHIVTKDWMGVKFNRIGKSEFNLFYNKEADKLLFGEQIIFDKEGLPFYSFPLDCHGNDCVSVIKLHGLTLETVDSFIEGFKKRGIYTVEIEDFIRSIEDFEQPVVMFFRFKEST</sequence>
<dbReference type="RefSeq" id="WP_092894137.1">
    <property type="nucleotide sequence ID" value="NZ_FOKK01000001.1"/>
</dbReference>
<evidence type="ECO:0008006" key="3">
    <source>
        <dbReference type="Google" id="ProtNLM"/>
    </source>
</evidence>
<dbReference type="Proteomes" id="UP000198790">
    <property type="component" value="Unassembled WGS sequence"/>
</dbReference>
<proteinExistence type="predicted"/>
<evidence type="ECO:0000313" key="2">
    <source>
        <dbReference type="Proteomes" id="UP000198790"/>
    </source>
</evidence>
<dbReference type="InterPro" id="IPR011044">
    <property type="entry name" value="Quino_amine_DH_bsu"/>
</dbReference>
<dbReference type="PROSITE" id="PS51257">
    <property type="entry name" value="PROKAR_LIPOPROTEIN"/>
    <property type="match status" value="1"/>
</dbReference>
<dbReference type="OrthoDB" id="818536at2"/>
<reference evidence="1 2" key="1">
    <citation type="submission" date="2016-10" db="EMBL/GenBank/DDBJ databases">
        <authorList>
            <person name="de Groot N.N."/>
        </authorList>
    </citation>
    <scope>NUCLEOTIDE SEQUENCE [LARGE SCALE GENOMIC DNA]</scope>
    <source>
        <strain evidence="1 2">DSM 23399</strain>
    </source>
</reference>
<dbReference type="STRING" id="237018.SAMN04489723_10118"/>
<organism evidence="1 2">
    <name type="scientific">Algoriphagus aquimarinus</name>
    <dbReference type="NCBI Taxonomy" id="237018"/>
    <lineage>
        <taxon>Bacteria</taxon>
        <taxon>Pseudomonadati</taxon>
        <taxon>Bacteroidota</taxon>
        <taxon>Cytophagia</taxon>
        <taxon>Cytophagales</taxon>
        <taxon>Cyclobacteriaceae</taxon>
        <taxon>Algoriphagus</taxon>
    </lineage>
</organism>
<keyword evidence="2" id="KW-1185">Reference proteome</keyword>
<dbReference type="Pfam" id="PF17170">
    <property type="entry name" value="DUF5128"/>
    <property type="match status" value="1"/>
</dbReference>
<dbReference type="EMBL" id="FOKK01000001">
    <property type="protein sequence ID" value="SFA71497.1"/>
    <property type="molecule type" value="Genomic_DNA"/>
</dbReference>
<evidence type="ECO:0000313" key="1">
    <source>
        <dbReference type="EMBL" id="SFA71497.1"/>
    </source>
</evidence>
<accession>A0A1I0V611</accession>
<gene>
    <name evidence="1" type="ORF">SAMN04489723_10118</name>
</gene>
<dbReference type="SUPFAM" id="SSF50969">
    <property type="entry name" value="YVTN repeat-like/Quinoprotein amine dehydrogenase"/>
    <property type="match status" value="1"/>
</dbReference>
<name>A0A1I0V611_9BACT</name>